<dbReference type="EMBL" id="JACNYO010000030">
    <property type="protein sequence ID" value="MBC3214854.1"/>
    <property type="molecule type" value="Genomic_DNA"/>
</dbReference>
<dbReference type="SUPFAM" id="SSF53335">
    <property type="entry name" value="S-adenosyl-L-methionine-dependent methyltransferases"/>
    <property type="match status" value="1"/>
</dbReference>
<dbReference type="Proteomes" id="UP000659084">
    <property type="component" value="Unassembled WGS sequence"/>
</dbReference>
<evidence type="ECO:0000313" key="6">
    <source>
        <dbReference type="Proteomes" id="UP000659084"/>
    </source>
</evidence>
<evidence type="ECO:0000313" key="5">
    <source>
        <dbReference type="EMBL" id="MBC3214854.1"/>
    </source>
</evidence>
<proteinExistence type="inferred from homology"/>
<dbReference type="Gene3D" id="3.40.50.150">
    <property type="entry name" value="Vaccinia Virus protein VP39"/>
    <property type="match status" value="1"/>
</dbReference>
<dbReference type="EC" id="2.1.1.-" evidence="3"/>
<comment type="caution">
    <text evidence="5">The sequence shown here is derived from an EMBL/GenBank/DDBJ whole genome shotgun (WGS) entry which is preliminary data.</text>
</comment>
<dbReference type="InterPro" id="IPR002941">
    <property type="entry name" value="DNA_methylase_N4/N6"/>
</dbReference>
<dbReference type="GO" id="GO:0032259">
    <property type="term" value="P:methylation"/>
    <property type="evidence" value="ECO:0007669"/>
    <property type="project" value="UniProtKB-KW"/>
</dbReference>
<evidence type="ECO:0000256" key="2">
    <source>
        <dbReference type="ARBA" id="ARBA00022679"/>
    </source>
</evidence>
<dbReference type="Pfam" id="PF01555">
    <property type="entry name" value="N6_N4_Mtase"/>
    <property type="match status" value="1"/>
</dbReference>
<evidence type="ECO:0000256" key="1">
    <source>
        <dbReference type="ARBA" id="ARBA00022603"/>
    </source>
</evidence>
<dbReference type="InterPro" id="IPR029063">
    <property type="entry name" value="SAM-dependent_MTases_sf"/>
</dbReference>
<reference evidence="5" key="1">
    <citation type="submission" date="2020-08" db="EMBL/GenBank/DDBJ databases">
        <title>Food and environmental bacterial isolates.</title>
        <authorList>
            <person name="Richter L."/>
            <person name="Du Plessis E.M."/>
            <person name="Duvenage S."/>
            <person name="Allam M."/>
            <person name="Korsten L."/>
        </authorList>
    </citation>
    <scope>NUCLEOTIDE SEQUENCE</scope>
    <source>
        <strain evidence="5">UPMP2127</strain>
    </source>
</reference>
<protein>
    <recommendedName>
        <fullName evidence="3">Methyltransferase</fullName>
        <ecNumber evidence="3">2.1.1.-</ecNumber>
    </recommendedName>
</protein>
<dbReference type="GO" id="GO:0008170">
    <property type="term" value="F:N-methyltransferase activity"/>
    <property type="evidence" value="ECO:0007669"/>
    <property type="project" value="InterPro"/>
</dbReference>
<feature type="domain" description="DNA methylase N-4/N-6" evidence="4">
    <location>
        <begin position="29"/>
        <end position="237"/>
    </location>
</feature>
<evidence type="ECO:0000259" key="4">
    <source>
        <dbReference type="Pfam" id="PF01555"/>
    </source>
</evidence>
<evidence type="ECO:0000256" key="3">
    <source>
        <dbReference type="RuleBase" id="RU362026"/>
    </source>
</evidence>
<sequence length="250" mass="27381">METQTIGNATLYRGDALEILRQLEPNSCDALVTDPPYSSGGLHIGTRQQQPSLKYVSTGTMAAHNVDFHGDNRDGRSWTFWSMLWLSLANPLIRPGGYAMMFSDWRQLPASTDAFQGGGFTWRGIVPWDKTLSSRAPHTGYFRHQCEYVLWGSRGPLPKCTHGGPWPGMFSHRVIPSEKWHMTGKPIGLMADLISPIGPGKIILDPFMGSASTGVAALQSGCEFVGIESSISIFDTACARLEQLQATLHG</sequence>
<name>A0AAW3WVT2_SERFO</name>
<keyword evidence="2" id="KW-0808">Transferase</keyword>
<dbReference type="GO" id="GO:0003677">
    <property type="term" value="F:DNA binding"/>
    <property type="evidence" value="ECO:0007669"/>
    <property type="project" value="InterPro"/>
</dbReference>
<dbReference type="InterPro" id="IPR001091">
    <property type="entry name" value="RM_Methyltransferase"/>
</dbReference>
<comment type="similarity">
    <text evidence="3">Belongs to the N(4)/N(6)-methyltransferase family.</text>
</comment>
<dbReference type="AlphaFoldDB" id="A0AAW3WVT2"/>
<accession>A0AAW3WVT2</accession>
<keyword evidence="1" id="KW-0489">Methyltransferase</keyword>
<dbReference type="PRINTS" id="PR00508">
    <property type="entry name" value="S21N4MTFRASE"/>
</dbReference>
<gene>
    <name evidence="5" type="ORF">H8J20_22200</name>
</gene>
<organism evidence="5 6">
    <name type="scientific">Serratia fonticola</name>
    <dbReference type="NCBI Taxonomy" id="47917"/>
    <lineage>
        <taxon>Bacteria</taxon>
        <taxon>Pseudomonadati</taxon>
        <taxon>Pseudomonadota</taxon>
        <taxon>Gammaproteobacteria</taxon>
        <taxon>Enterobacterales</taxon>
        <taxon>Yersiniaceae</taxon>
        <taxon>Serratia</taxon>
    </lineage>
</organism>